<evidence type="ECO:0000313" key="1">
    <source>
        <dbReference type="EMBL" id="EAY08370.1"/>
    </source>
</evidence>
<dbReference type="RefSeq" id="XP_001320593.1">
    <property type="nucleotide sequence ID" value="XM_001320558.1"/>
</dbReference>
<reference evidence="1" key="2">
    <citation type="journal article" date="2007" name="Science">
        <title>Draft genome sequence of the sexually transmitted pathogen Trichomonas vaginalis.</title>
        <authorList>
            <person name="Carlton J.M."/>
            <person name="Hirt R.P."/>
            <person name="Silva J.C."/>
            <person name="Delcher A.L."/>
            <person name="Schatz M."/>
            <person name="Zhao Q."/>
            <person name="Wortman J.R."/>
            <person name="Bidwell S.L."/>
            <person name="Alsmark U.C.M."/>
            <person name="Besteiro S."/>
            <person name="Sicheritz-Ponten T."/>
            <person name="Noel C.J."/>
            <person name="Dacks J.B."/>
            <person name="Foster P.G."/>
            <person name="Simillion C."/>
            <person name="Van de Peer Y."/>
            <person name="Miranda-Saavedra D."/>
            <person name="Barton G.J."/>
            <person name="Westrop G.D."/>
            <person name="Mueller S."/>
            <person name="Dessi D."/>
            <person name="Fiori P.L."/>
            <person name="Ren Q."/>
            <person name="Paulsen I."/>
            <person name="Zhang H."/>
            <person name="Bastida-Corcuera F.D."/>
            <person name="Simoes-Barbosa A."/>
            <person name="Brown M.T."/>
            <person name="Hayes R.D."/>
            <person name="Mukherjee M."/>
            <person name="Okumura C.Y."/>
            <person name="Schneider R."/>
            <person name="Smith A.J."/>
            <person name="Vanacova S."/>
            <person name="Villalvazo M."/>
            <person name="Haas B.J."/>
            <person name="Pertea M."/>
            <person name="Feldblyum T.V."/>
            <person name="Utterback T.R."/>
            <person name="Shu C.L."/>
            <person name="Osoegawa K."/>
            <person name="de Jong P.J."/>
            <person name="Hrdy I."/>
            <person name="Horvathova L."/>
            <person name="Zubacova Z."/>
            <person name="Dolezal P."/>
            <person name="Malik S.B."/>
            <person name="Logsdon J.M. Jr."/>
            <person name="Henze K."/>
            <person name="Gupta A."/>
            <person name="Wang C.C."/>
            <person name="Dunne R.L."/>
            <person name="Upcroft J.A."/>
            <person name="Upcroft P."/>
            <person name="White O."/>
            <person name="Salzberg S.L."/>
            <person name="Tang P."/>
            <person name="Chiu C.-H."/>
            <person name="Lee Y.-S."/>
            <person name="Embley T.M."/>
            <person name="Coombs G.H."/>
            <person name="Mottram J.C."/>
            <person name="Tachezy J."/>
            <person name="Fraser-Liggett C.M."/>
            <person name="Johnson P.J."/>
        </authorList>
    </citation>
    <scope>NUCLEOTIDE SEQUENCE [LARGE SCALE GENOMIC DNA]</scope>
    <source>
        <strain evidence="1">G3</strain>
    </source>
</reference>
<protein>
    <submittedName>
        <fullName evidence="1">Uncharacterized protein</fullName>
    </submittedName>
</protein>
<dbReference type="EMBL" id="DS113379">
    <property type="protein sequence ID" value="EAY08370.1"/>
    <property type="molecule type" value="Genomic_DNA"/>
</dbReference>
<organism evidence="1 2">
    <name type="scientific">Trichomonas vaginalis (strain ATCC PRA-98 / G3)</name>
    <dbReference type="NCBI Taxonomy" id="412133"/>
    <lineage>
        <taxon>Eukaryota</taxon>
        <taxon>Metamonada</taxon>
        <taxon>Parabasalia</taxon>
        <taxon>Trichomonadida</taxon>
        <taxon>Trichomonadidae</taxon>
        <taxon>Trichomonas</taxon>
    </lineage>
</organism>
<sequence>MSELAKCQKMMIIFGFLTFANSRTLDIFRESNTVGPIDVVGAKTSNLERDYSTQNLESIVDQIANEFDIERDRVQNYFQRSKWASLSKQLFNKIDFNLATLNKRRVPLSGTVIKITKANGIFSVNCRKAKVESHLLVKYRYVEKPYDSRYYLVNAGEPFSGEIIQNIYNDLNSRIEGQLNAYKAI</sequence>
<dbReference type="KEGG" id="tva:4766268"/>
<name>A2EG09_TRIV3</name>
<dbReference type="Proteomes" id="UP000001542">
    <property type="component" value="Unassembled WGS sequence"/>
</dbReference>
<proteinExistence type="predicted"/>
<accession>A2EG09</accession>
<dbReference type="InParanoid" id="A2EG09"/>
<gene>
    <name evidence="1" type="ORF">TVAG_268960</name>
</gene>
<dbReference type="VEuPathDB" id="TrichDB:TVAGG3_0842300"/>
<keyword evidence="2" id="KW-1185">Reference proteome</keyword>
<reference evidence="1" key="1">
    <citation type="submission" date="2006-10" db="EMBL/GenBank/DDBJ databases">
        <authorList>
            <person name="Amadeo P."/>
            <person name="Zhao Q."/>
            <person name="Wortman J."/>
            <person name="Fraser-Liggett C."/>
            <person name="Carlton J."/>
        </authorList>
    </citation>
    <scope>NUCLEOTIDE SEQUENCE</scope>
    <source>
        <strain evidence="1">G3</strain>
    </source>
</reference>
<dbReference type="VEuPathDB" id="TrichDB:TVAG_268960"/>
<evidence type="ECO:0000313" key="2">
    <source>
        <dbReference type="Proteomes" id="UP000001542"/>
    </source>
</evidence>
<dbReference type="AlphaFoldDB" id="A2EG09"/>